<dbReference type="PANTHER" id="PTHR12526">
    <property type="entry name" value="GLYCOSYLTRANSFERASE"/>
    <property type="match status" value="1"/>
</dbReference>
<evidence type="ECO:0000256" key="3">
    <source>
        <dbReference type="ARBA" id="ARBA00022679"/>
    </source>
</evidence>
<name>A0A918U8N4_9ACTN</name>
<dbReference type="Pfam" id="PF13439">
    <property type="entry name" value="Glyco_transf_4"/>
    <property type="match status" value="1"/>
</dbReference>
<comment type="caution">
    <text evidence="6">The sequence shown here is derived from an EMBL/GenBank/DDBJ whole genome shotgun (WGS) entry which is preliminary data.</text>
</comment>
<keyword evidence="2" id="KW-0328">Glycosyltransferase</keyword>
<dbReference type="GO" id="GO:0016757">
    <property type="term" value="F:glycosyltransferase activity"/>
    <property type="evidence" value="ECO:0007669"/>
    <property type="project" value="UniProtKB-KW"/>
</dbReference>
<keyword evidence="3" id="KW-0808">Transferase</keyword>
<evidence type="ECO:0000259" key="5">
    <source>
        <dbReference type="Pfam" id="PF13439"/>
    </source>
</evidence>
<evidence type="ECO:0000256" key="2">
    <source>
        <dbReference type="ARBA" id="ARBA00022676"/>
    </source>
</evidence>
<evidence type="ECO:0000256" key="1">
    <source>
        <dbReference type="ARBA" id="ARBA00021292"/>
    </source>
</evidence>
<dbReference type="SUPFAM" id="SSF53756">
    <property type="entry name" value="UDP-Glycosyltransferase/glycogen phosphorylase"/>
    <property type="match status" value="1"/>
</dbReference>
<keyword evidence="7" id="KW-1185">Reference proteome</keyword>
<dbReference type="RefSeq" id="WP_190194821.1">
    <property type="nucleotide sequence ID" value="NZ_BMVU01000083.1"/>
</dbReference>
<dbReference type="EMBL" id="BMVU01000083">
    <property type="protein sequence ID" value="GGY12201.1"/>
    <property type="molecule type" value="Genomic_DNA"/>
</dbReference>
<sequence length="412" mass="46159">MKITFLIHTVYGVGGTIRTTLNLAAALSDRHDVTIVSMLRNRAQPKFRVDPRITVTPLVDIRRDSPDLEDPLSREPSRVFPDTDNQYKKYSRLTDRRAEEYLRACDADIVIGTRPGINVYLARFGPRRALRIAQEHLTHDIHPKKLNTVLARHYRDLDAVVTTTEADAAVYRSKMRMPGVRILAVPNSVPAPPGPPSDGSAKVVAAGGRLVRSKRFDLLIEAFGKVAAEYPDWTLRIYGAGNDHDRLRRLIEERGLTDRAALMGVVSPIEAEFAKASIVAVASDAESFGMTIVEAMRCGVPVVSTDCPLGPAEIIEDGVDGRLVPVRDPQALAAALIELIADDELRRRMGRAALAASRRFDPATVARAYETLFAELAATRWSRAWQRNRPRVRNRLRRFLRRVRPQRRRRTV</sequence>
<evidence type="ECO:0000259" key="4">
    <source>
        <dbReference type="Pfam" id="PF00534"/>
    </source>
</evidence>
<evidence type="ECO:0000313" key="6">
    <source>
        <dbReference type="EMBL" id="GGY12201.1"/>
    </source>
</evidence>
<dbReference type="AlphaFoldDB" id="A0A918U8N4"/>
<dbReference type="Proteomes" id="UP000619244">
    <property type="component" value="Unassembled WGS sequence"/>
</dbReference>
<dbReference type="Gene3D" id="3.40.50.2000">
    <property type="entry name" value="Glycogen Phosphorylase B"/>
    <property type="match status" value="2"/>
</dbReference>
<dbReference type="InterPro" id="IPR028098">
    <property type="entry name" value="Glyco_trans_4-like_N"/>
</dbReference>
<protein>
    <recommendedName>
        <fullName evidence="1">D-inositol 3-phosphate glycosyltransferase</fullName>
    </recommendedName>
</protein>
<dbReference type="CDD" id="cd03820">
    <property type="entry name" value="GT4_AmsD-like"/>
    <property type="match status" value="1"/>
</dbReference>
<evidence type="ECO:0000313" key="7">
    <source>
        <dbReference type="Proteomes" id="UP000619244"/>
    </source>
</evidence>
<organism evidence="6 7">
    <name type="scientific">Streptomyces minutiscleroticus</name>
    <dbReference type="NCBI Taxonomy" id="68238"/>
    <lineage>
        <taxon>Bacteria</taxon>
        <taxon>Bacillati</taxon>
        <taxon>Actinomycetota</taxon>
        <taxon>Actinomycetes</taxon>
        <taxon>Kitasatosporales</taxon>
        <taxon>Streptomycetaceae</taxon>
        <taxon>Streptomyces</taxon>
    </lineage>
</organism>
<dbReference type="PANTHER" id="PTHR12526:SF627">
    <property type="entry name" value="D-RHAMNOSYLTRANSFERASE WBPZ"/>
    <property type="match status" value="1"/>
</dbReference>
<dbReference type="Pfam" id="PF00534">
    <property type="entry name" value="Glycos_transf_1"/>
    <property type="match status" value="1"/>
</dbReference>
<feature type="domain" description="Glycosyltransferase subfamily 4-like N-terminal" evidence="5">
    <location>
        <begin position="13"/>
        <end position="189"/>
    </location>
</feature>
<feature type="domain" description="Glycosyl transferase family 1" evidence="4">
    <location>
        <begin position="198"/>
        <end position="353"/>
    </location>
</feature>
<reference evidence="6" key="1">
    <citation type="journal article" date="2014" name="Int. J. Syst. Evol. Microbiol.">
        <title>Complete genome sequence of Corynebacterium casei LMG S-19264T (=DSM 44701T), isolated from a smear-ripened cheese.</title>
        <authorList>
            <consortium name="US DOE Joint Genome Institute (JGI-PGF)"/>
            <person name="Walter F."/>
            <person name="Albersmeier A."/>
            <person name="Kalinowski J."/>
            <person name="Ruckert C."/>
        </authorList>
    </citation>
    <scope>NUCLEOTIDE SEQUENCE</scope>
    <source>
        <strain evidence="6">JCM 4790</strain>
    </source>
</reference>
<accession>A0A918U8N4</accession>
<dbReference type="InterPro" id="IPR001296">
    <property type="entry name" value="Glyco_trans_1"/>
</dbReference>
<proteinExistence type="predicted"/>
<gene>
    <name evidence="6" type="ORF">GCM10010358_75700</name>
</gene>
<reference evidence="6" key="2">
    <citation type="submission" date="2020-09" db="EMBL/GenBank/DDBJ databases">
        <authorList>
            <person name="Sun Q."/>
            <person name="Ohkuma M."/>
        </authorList>
    </citation>
    <scope>NUCLEOTIDE SEQUENCE</scope>
    <source>
        <strain evidence="6">JCM 4790</strain>
    </source>
</reference>